<dbReference type="InterPro" id="IPR036390">
    <property type="entry name" value="WH_DNA-bd_sf"/>
</dbReference>
<proteinExistence type="predicted"/>
<dbReference type="PRINTS" id="PR00598">
    <property type="entry name" value="HTHMARR"/>
</dbReference>
<dbReference type="SMART" id="SM00347">
    <property type="entry name" value="HTH_MARR"/>
    <property type="match status" value="1"/>
</dbReference>
<accession>A0ABQ4QFF2</accession>
<sequence length="245" mass="25741">MSAADEIPAAAPVIDNPGLPVNGKAKNRKDERHAADAPRAKRKGRPSEVAPIVEASAVDAPSAKTAETKRVGAKPPGAKSVGWALVQAARLHRARIGDRLATLDLFAGQEQVVQVLAASGTMTMGDLAATLRVRPPTASKTISRLAALGFVERRAEAGDGRIVRVRLTEAGLAKAEAIEGIWDAVEAELLSGFDGKERRRLRKLLRKAAKGLAEAGGLTGHETEADAEIEADEDETEPLVVAPAH</sequence>
<dbReference type="PROSITE" id="PS50995">
    <property type="entry name" value="HTH_MARR_2"/>
    <property type="match status" value="1"/>
</dbReference>
<dbReference type="EMBL" id="BPQG01000025">
    <property type="protein sequence ID" value="GJD43943.1"/>
    <property type="molecule type" value="Genomic_DNA"/>
</dbReference>
<dbReference type="Gene3D" id="1.10.10.10">
    <property type="entry name" value="Winged helix-like DNA-binding domain superfamily/Winged helix DNA-binding domain"/>
    <property type="match status" value="1"/>
</dbReference>
<feature type="region of interest" description="Disordered" evidence="4">
    <location>
        <begin position="1"/>
        <end position="77"/>
    </location>
</feature>
<evidence type="ECO:0000259" key="5">
    <source>
        <dbReference type="PROSITE" id="PS50995"/>
    </source>
</evidence>
<feature type="domain" description="HTH marR-type" evidence="5">
    <location>
        <begin position="78"/>
        <end position="210"/>
    </location>
</feature>
<keyword evidence="2" id="KW-0238">DNA-binding</keyword>
<reference evidence="6 7" key="1">
    <citation type="journal article" date="2021" name="Front. Microbiol.">
        <title>Comprehensive Comparative Genomics and Phenotyping of Methylobacterium Species.</title>
        <authorList>
            <person name="Alessa O."/>
            <person name="Ogura Y."/>
            <person name="Fujitani Y."/>
            <person name="Takami H."/>
            <person name="Hayashi T."/>
            <person name="Sahin N."/>
            <person name="Tani A."/>
        </authorList>
    </citation>
    <scope>NUCLEOTIDE SEQUENCE [LARGE SCALE GENOMIC DNA]</scope>
    <source>
        <strain evidence="6 7">DSM 23679</strain>
    </source>
</reference>
<keyword evidence="7" id="KW-1185">Reference proteome</keyword>
<keyword evidence="1" id="KW-0805">Transcription regulation</keyword>
<organism evidence="6 7">
    <name type="scientific">Methylobacterium cerastii</name>
    <dbReference type="NCBI Taxonomy" id="932741"/>
    <lineage>
        <taxon>Bacteria</taxon>
        <taxon>Pseudomonadati</taxon>
        <taxon>Pseudomonadota</taxon>
        <taxon>Alphaproteobacteria</taxon>
        <taxon>Hyphomicrobiales</taxon>
        <taxon>Methylobacteriaceae</taxon>
        <taxon>Methylobacterium</taxon>
    </lineage>
</organism>
<name>A0ABQ4QFF2_9HYPH</name>
<dbReference type="InterPro" id="IPR039422">
    <property type="entry name" value="MarR/SlyA-like"/>
</dbReference>
<evidence type="ECO:0000256" key="3">
    <source>
        <dbReference type="ARBA" id="ARBA00023163"/>
    </source>
</evidence>
<evidence type="ECO:0000256" key="1">
    <source>
        <dbReference type="ARBA" id="ARBA00023015"/>
    </source>
</evidence>
<comment type="caution">
    <text evidence="6">The sequence shown here is derived from an EMBL/GenBank/DDBJ whole genome shotgun (WGS) entry which is preliminary data.</text>
</comment>
<gene>
    <name evidence="6" type="primary">slyA</name>
    <name evidence="6" type="ORF">AFCDBAGC_1805</name>
</gene>
<dbReference type="InterPro" id="IPR023187">
    <property type="entry name" value="Tscrpt_reg_MarR-type_CS"/>
</dbReference>
<keyword evidence="3" id="KW-0804">Transcription</keyword>
<evidence type="ECO:0000313" key="7">
    <source>
        <dbReference type="Proteomes" id="UP001055117"/>
    </source>
</evidence>
<dbReference type="Proteomes" id="UP001055117">
    <property type="component" value="Unassembled WGS sequence"/>
</dbReference>
<dbReference type="InterPro" id="IPR036388">
    <property type="entry name" value="WH-like_DNA-bd_sf"/>
</dbReference>
<feature type="compositionally biased region" description="Basic and acidic residues" evidence="4">
    <location>
        <begin position="28"/>
        <end position="39"/>
    </location>
</feature>
<dbReference type="PANTHER" id="PTHR33164:SF43">
    <property type="entry name" value="HTH-TYPE TRANSCRIPTIONAL REPRESSOR YETL"/>
    <property type="match status" value="1"/>
</dbReference>
<dbReference type="InterPro" id="IPR000835">
    <property type="entry name" value="HTH_MarR-typ"/>
</dbReference>
<dbReference type="SUPFAM" id="SSF46785">
    <property type="entry name" value="Winged helix' DNA-binding domain"/>
    <property type="match status" value="1"/>
</dbReference>
<feature type="compositionally biased region" description="Acidic residues" evidence="4">
    <location>
        <begin position="225"/>
        <end position="237"/>
    </location>
</feature>
<evidence type="ECO:0000313" key="6">
    <source>
        <dbReference type="EMBL" id="GJD43943.1"/>
    </source>
</evidence>
<dbReference type="Pfam" id="PF12802">
    <property type="entry name" value="MarR_2"/>
    <property type="match status" value="1"/>
</dbReference>
<feature type="region of interest" description="Disordered" evidence="4">
    <location>
        <begin position="215"/>
        <end position="245"/>
    </location>
</feature>
<evidence type="ECO:0000256" key="2">
    <source>
        <dbReference type="ARBA" id="ARBA00023125"/>
    </source>
</evidence>
<dbReference type="PROSITE" id="PS01117">
    <property type="entry name" value="HTH_MARR_1"/>
    <property type="match status" value="1"/>
</dbReference>
<evidence type="ECO:0000256" key="4">
    <source>
        <dbReference type="SAM" id="MobiDB-lite"/>
    </source>
</evidence>
<dbReference type="PANTHER" id="PTHR33164">
    <property type="entry name" value="TRANSCRIPTIONAL REGULATOR, MARR FAMILY"/>
    <property type="match status" value="1"/>
</dbReference>
<protein>
    <submittedName>
        <fullName evidence="6">Transcriptional regulator SlyA</fullName>
    </submittedName>
</protein>